<dbReference type="PROSITE" id="PS51707">
    <property type="entry name" value="CYTH"/>
    <property type="match status" value="1"/>
</dbReference>
<name>A0ABU7SA77_9ACTN</name>
<reference evidence="3 4" key="1">
    <citation type="submission" date="2024-01" db="EMBL/GenBank/DDBJ databases">
        <title>Genome insights into Plantactinospora veratri sp. nov.</title>
        <authorList>
            <person name="Wang L."/>
        </authorList>
    </citation>
    <scope>NUCLEOTIDE SEQUENCE [LARGE SCALE GENOMIC DNA]</scope>
    <source>
        <strain evidence="3 4">NEAU-FHS4</strain>
    </source>
</reference>
<proteinExistence type="predicted"/>
<dbReference type="PROSITE" id="PS51708">
    <property type="entry name" value="CHAD"/>
    <property type="match status" value="1"/>
</dbReference>
<dbReference type="Pfam" id="PF05235">
    <property type="entry name" value="CHAD"/>
    <property type="match status" value="1"/>
</dbReference>
<feature type="domain" description="CHAD" evidence="2">
    <location>
        <begin position="209"/>
        <end position="501"/>
    </location>
</feature>
<dbReference type="RefSeq" id="WP_331207172.1">
    <property type="nucleotide sequence ID" value="NZ_JAZGQL010000005.1"/>
</dbReference>
<sequence>MLEEERKYDVDPGFTLPDLSGIVPDGVRVVELPPVTLTATYLDTTDLRLARAGVSLRHRRGDELPWTVKLPADSPGVRHEISRAGRPKRAPADLLALVTAYSRGAELRPAAVVRTVRRAYELRDETDRVLVEIADDSVRVLDGKRVRSTFREVEVERKDGGRELLEVLEPALTGAGARRGDFTPKHVRALGPAAEAPPDLVPPGELPERPSAGDVVAAAVRRGAGRVLAHDPLVRLRAPVGDDDTAVHQMRVGCRRLRSDLRTFGPLVRKAWATSLRDELKWLAGVLGQARDAEVLRARLTSTAAADPLSPLDPAAVARMDRVLADRHAEALAAVDEALGSARYHALVEALVDATRSPKLTARADGPAAEVLPRLVARPWHRLTDGDDEVDGAADLDPGAPDERWHAVRINGKRARYAVDAVAGVLGGDAAKLARALAKVQNLLGEHQDAAVAAQTWLSIAERNPGDHGVAVTAGRLAERERAAVRAARAAFPDAWRRASRKRRSGWLR</sequence>
<dbReference type="InterPro" id="IPR023577">
    <property type="entry name" value="CYTH_domain"/>
</dbReference>
<evidence type="ECO:0000259" key="2">
    <source>
        <dbReference type="PROSITE" id="PS51708"/>
    </source>
</evidence>
<dbReference type="InterPro" id="IPR033469">
    <property type="entry name" value="CYTH-like_dom_sf"/>
</dbReference>
<dbReference type="Pfam" id="PF01928">
    <property type="entry name" value="CYTH"/>
    <property type="match status" value="1"/>
</dbReference>
<keyword evidence="4" id="KW-1185">Reference proteome</keyword>
<dbReference type="SUPFAM" id="SSF55154">
    <property type="entry name" value="CYTH-like phosphatases"/>
    <property type="match status" value="1"/>
</dbReference>
<comment type="caution">
    <text evidence="3">The sequence shown here is derived from an EMBL/GenBank/DDBJ whole genome shotgun (WGS) entry which is preliminary data.</text>
</comment>
<evidence type="ECO:0000313" key="4">
    <source>
        <dbReference type="Proteomes" id="UP001339911"/>
    </source>
</evidence>
<evidence type="ECO:0000259" key="1">
    <source>
        <dbReference type="PROSITE" id="PS51707"/>
    </source>
</evidence>
<feature type="domain" description="CYTH" evidence="1">
    <location>
        <begin position="1"/>
        <end position="193"/>
    </location>
</feature>
<dbReference type="InterPro" id="IPR038186">
    <property type="entry name" value="CHAD_dom_sf"/>
</dbReference>
<dbReference type="PANTHER" id="PTHR39339">
    <property type="entry name" value="SLR1444 PROTEIN"/>
    <property type="match status" value="1"/>
</dbReference>
<dbReference type="EMBL" id="JAZGQL010000005">
    <property type="protein sequence ID" value="MEE6306846.1"/>
    <property type="molecule type" value="Genomic_DNA"/>
</dbReference>
<accession>A0ABU7SA77</accession>
<dbReference type="PANTHER" id="PTHR39339:SF1">
    <property type="entry name" value="CHAD DOMAIN-CONTAINING PROTEIN"/>
    <property type="match status" value="1"/>
</dbReference>
<dbReference type="SMART" id="SM01118">
    <property type="entry name" value="CYTH"/>
    <property type="match status" value="1"/>
</dbReference>
<dbReference type="InterPro" id="IPR007899">
    <property type="entry name" value="CHAD_dom"/>
</dbReference>
<organism evidence="3 4">
    <name type="scientific">Plantactinospora veratri</name>
    <dbReference type="NCBI Taxonomy" id="1436122"/>
    <lineage>
        <taxon>Bacteria</taxon>
        <taxon>Bacillati</taxon>
        <taxon>Actinomycetota</taxon>
        <taxon>Actinomycetes</taxon>
        <taxon>Micromonosporales</taxon>
        <taxon>Micromonosporaceae</taxon>
        <taxon>Plantactinospora</taxon>
    </lineage>
</organism>
<dbReference type="SMART" id="SM00880">
    <property type="entry name" value="CHAD"/>
    <property type="match status" value="1"/>
</dbReference>
<gene>
    <name evidence="3" type="ORF">V1634_08415</name>
</gene>
<dbReference type="Gene3D" id="1.40.20.10">
    <property type="entry name" value="CHAD domain"/>
    <property type="match status" value="1"/>
</dbReference>
<evidence type="ECO:0000313" key="3">
    <source>
        <dbReference type="EMBL" id="MEE6306846.1"/>
    </source>
</evidence>
<protein>
    <submittedName>
        <fullName evidence="3">CYTH and CHAD domain-containing protein</fullName>
    </submittedName>
</protein>
<dbReference type="Proteomes" id="UP001339911">
    <property type="component" value="Unassembled WGS sequence"/>
</dbReference>
<dbReference type="CDD" id="cd07374">
    <property type="entry name" value="CYTH-like_Pase"/>
    <property type="match status" value="1"/>
</dbReference>
<dbReference type="Gene3D" id="2.40.320.10">
    <property type="entry name" value="Hypothetical Protein Pfu-838710-001"/>
    <property type="match status" value="1"/>
</dbReference>